<dbReference type="EMBL" id="LZLM01000032">
    <property type="protein sequence ID" value="OBJ88734.1"/>
    <property type="molecule type" value="Genomic_DNA"/>
</dbReference>
<organism evidence="2 3">
    <name type="scientific">Mycobacterium asiaticum</name>
    <dbReference type="NCBI Taxonomy" id="1790"/>
    <lineage>
        <taxon>Bacteria</taxon>
        <taxon>Bacillati</taxon>
        <taxon>Actinomycetota</taxon>
        <taxon>Actinomycetes</taxon>
        <taxon>Mycobacteriales</taxon>
        <taxon>Mycobacteriaceae</taxon>
        <taxon>Mycobacterium</taxon>
    </lineage>
</organism>
<gene>
    <name evidence="2" type="ORF">A5640_04235</name>
</gene>
<keyword evidence="1" id="KW-0472">Membrane</keyword>
<dbReference type="Proteomes" id="UP000093925">
    <property type="component" value="Unassembled WGS sequence"/>
</dbReference>
<comment type="caution">
    <text evidence="2">The sequence shown here is derived from an EMBL/GenBank/DDBJ whole genome shotgun (WGS) entry which is preliminary data.</text>
</comment>
<keyword evidence="1" id="KW-1133">Transmembrane helix</keyword>
<accession>A0A1A3KWC2</accession>
<evidence type="ECO:0000256" key="1">
    <source>
        <dbReference type="SAM" id="Phobius"/>
    </source>
</evidence>
<name>A0A1A3KWC2_MYCAS</name>
<evidence type="ECO:0000313" key="3">
    <source>
        <dbReference type="Proteomes" id="UP000093925"/>
    </source>
</evidence>
<keyword evidence="1" id="KW-0812">Transmembrane</keyword>
<evidence type="ECO:0000313" key="2">
    <source>
        <dbReference type="EMBL" id="OBJ88734.1"/>
    </source>
</evidence>
<protein>
    <submittedName>
        <fullName evidence="2">Uncharacterized protein</fullName>
    </submittedName>
</protein>
<dbReference type="AlphaFoldDB" id="A0A1A3KWC2"/>
<proteinExistence type="predicted"/>
<feature type="transmembrane region" description="Helical" evidence="1">
    <location>
        <begin position="30"/>
        <end position="56"/>
    </location>
</feature>
<sequence>MANWATPSATEAAATPAIIRSFDEATGTGLTLLALLAATANVLGAIRFSAIVAVLIDRRLTK</sequence>
<reference evidence="2 3" key="1">
    <citation type="submission" date="2016-06" db="EMBL/GenBank/DDBJ databases">
        <authorList>
            <person name="Kjaerup R.B."/>
            <person name="Dalgaard T.S."/>
            <person name="Juul-Madsen H.R."/>
        </authorList>
    </citation>
    <scope>NUCLEOTIDE SEQUENCE [LARGE SCALE GENOMIC DNA]</scope>
    <source>
        <strain evidence="2 3">1276495.2</strain>
    </source>
</reference>